<dbReference type="RefSeq" id="WP_119728602.1">
    <property type="nucleotide sequence ID" value="NZ_JACJII010000001.1"/>
</dbReference>
<name>A0A7W3N5P7_9ACTN</name>
<evidence type="ECO:0000313" key="4">
    <source>
        <dbReference type="Proteomes" id="UP000539313"/>
    </source>
</evidence>
<feature type="domain" description="DUF397" evidence="2">
    <location>
        <begin position="7"/>
        <end position="59"/>
    </location>
</feature>
<comment type="caution">
    <text evidence="3">The sequence shown here is derived from an EMBL/GenBank/DDBJ whole genome shotgun (WGS) entry which is preliminary data.</text>
</comment>
<dbReference type="AlphaFoldDB" id="A0A7W3N5P7"/>
<evidence type="ECO:0000256" key="1">
    <source>
        <dbReference type="SAM" id="MobiDB-lite"/>
    </source>
</evidence>
<sequence length="65" mass="6784">MAPTHVDWRKSSHSGHNGGDCVEVARLDAGVGLRDSKNPAAGHLTVPPAAFAALLARVKRDEPTA</sequence>
<feature type="region of interest" description="Disordered" evidence="1">
    <location>
        <begin position="1"/>
        <end position="20"/>
    </location>
</feature>
<gene>
    <name evidence="3" type="ORF">HNR21_006887</name>
</gene>
<dbReference type="Pfam" id="PF04149">
    <property type="entry name" value="DUF397"/>
    <property type="match status" value="1"/>
</dbReference>
<evidence type="ECO:0000259" key="2">
    <source>
        <dbReference type="Pfam" id="PF04149"/>
    </source>
</evidence>
<evidence type="ECO:0000313" key="3">
    <source>
        <dbReference type="EMBL" id="MBA9008005.1"/>
    </source>
</evidence>
<dbReference type="EMBL" id="JACJII010000001">
    <property type="protein sequence ID" value="MBA9008005.1"/>
    <property type="molecule type" value="Genomic_DNA"/>
</dbReference>
<dbReference type="Proteomes" id="UP000539313">
    <property type="component" value="Unassembled WGS sequence"/>
</dbReference>
<organism evidence="3 4">
    <name type="scientific">Thermomonospora cellulosilytica</name>
    <dbReference type="NCBI Taxonomy" id="1411118"/>
    <lineage>
        <taxon>Bacteria</taxon>
        <taxon>Bacillati</taxon>
        <taxon>Actinomycetota</taxon>
        <taxon>Actinomycetes</taxon>
        <taxon>Streptosporangiales</taxon>
        <taxon>Thermomonosporaceae</taxon>
        <taxon>Thermomonospora</taxon>
    </lineage>
</organism>
<proteinExistence type="predicted"/>
<dbReference type="InterPro" id="IPR007278">
    <property type="entry name" value="DUF397"/>
</dbReference>
<protein>
    <recommendedName>
        <fullName evidence="2">DUF397 domain-containing protein</fullName>
    </recommendedName>
</protein>
<feature type="compositionally biased region" description="Basic and acidic residues" evidence="1">
    <location>
        <begin position="1"/>
        <end position="10"/>
    </location>
</feature>
<accession>A0A7W3N5P7</accession>
<reference evidence="3 4" key="1">
    <citation type="submission" date="2020-08" db="EMBL/GenBank/DDBJ databases">
        <title>Sequencing the genomes of 1000 actinobacteria strains.</title>
        <authorList>
            <person name="Klenk H.-P."/>
        </authorList>
    </citation>
    <scope>NUCLEOTIDE SEQUENCE [LARGE SCALE GENOMIC DNA]</scope>
    <source>
        <strain evidence="3 4">DSM 45823</strain>
    </source>
</reference>
<keyword evidence="4" id="KW-1185">Reference proteome</keyword>